<accession>A0A240U8D6</accession>
<dbReference type="InterPro" id="IPR029063">
    <property type="entry name" value="SAM-dependent_MTases_sf"/>
</dbReference>
<dbReference type="GO" id="GO:0009007">
    <property type="term" value="F:site-specific DNA-methyltransferase (adenine-specific) activity"/>
    <property type="evidence" value="ECO:0007669"/>
    <property type="project" value="UniProtKB-EC"/>
</dbReference>
<dbReference type="AlphaFoldDB" id="A0A240U8D6"/>
<dbReference type="GO" id="GO:0008170">
    <property type="term" value="F:N-methyltransferase activity"/>
    <property type="evidence" value="ECO:0007669"/>
    <property type="project" value="InterPro"/>
</dbReference>
<dbReference type="GO" id="GO:0032259">
    <property type="term" value="P:methylation"/>
    <property type="evidence" value="ECO:0007669"/>
    <property type="project" value="UniProtKB-KW"/>
</dbReference>
<keyword evidence="4 10" id="KW-0808">Transferase</keyword>
<dbReference type="InterPro" id="IPR051537">
    <property type="entry name" value="DNA_Adenine_Mtase"/>
</dbReference>
<dbReference type="EC" id="2.1.1.72" evidence="2"/>
<evidence type="ECO:0000256" key="1">
    <source>
        <dbReference type="ARBA" id="ARBA00006594"/>
    </source>
</evidence>
<dbReference type="GO" id="GO:0003677">
    <property type="term" value="F:DNA binding"/>
    <property type="evidence" value="ECO:0007669"/>
    <property type="project" value="InterPro"/>
</dbReference>
<dbReference type="Gene3D" id="1.20.1260.30">
    <property type="match status" value="1"/>
</dbReference>
<dbReference type="Pfam" id="PF12161">
    <property type="entry name" value="HsdM_N"/>
    <property type="match status" value="1"/>
</dbReference>
<sequence>MSNPNAALDIGAKLWSLCNVLRDDGVTYHQYLSELTYLLFLKMMQETGQEERLTVFKSPKKGEPKLLQPGVRWADLISASAPDRLDTYKEMLLDYGLHGQGAVQAIYANANTFITKPATLSKLVTEIDALDWYSVQRDDLGDLYENLLERNATEKKSGAGQYFTPRHLIDSIVTVLNPKLGDVIQDPAAGTCGFLIAANNHLRKHNDFDSLKEEAQRRYRHDTFYGMELVQDTHRLALMNMLLHGIEGGVDYGDTLSEDYRKLPPATLILSNPPFGTKKGGGLPTRTDLTYLTSNKQFAFLQHIYRSLKPGGRAAVVLPDNVLFESNVGTDIRRDLMEKCNLHTILRLPTGIFYAQGVKTNVLFFTKGEKDKGNTKEVWVYDMRANMPQFGKRTPFTRDYFRTPKGAPDSQPRDKFEDVFGDDPKGGPAALAQRVDTGETGRWRKFTREQIAARGDNLDMAWLKDDSAETAEAQRDDPALVARLLQRELGGAMAELRSLLEELGEDPDAALDDLLIDETGQEAQA</sequence>
<dbReference type="KEGG" id="acin:CBP34_12260"/>
<evidence type="ECO:0000256" key="5">
    <source>
        <dbReference type="ARBA" id="ARBA00022691"/>
    </source>
</evidence>
<dbReference type="EMBL" id="CP021361">
    <property type="protein sequence ID" value="ART53657.1"/>
    <property type="molecule type" value="Genomic_DNA"/>
</dbReference>
<proteinExistence type="inferred from homology"/>
<gene>
    <name evidence="10" type="ORF">CBP34_12260</name>
</gene>
<feature type="domain" description="DNA methylase adenine-specific" evidence="8">
    <location>
        <begin position="136"/>
        <end position="399"/>
    </location>
</feature>
<evidence type="ECO:0000256" key="2">
    <source>
        <dbReference type="ARBA" id="ARBA00011900"/>
    </source>
</evidence>
<organism evidence="10 11">
    <name type="scientific">Acidovorax carolinensis</name>
    <dbReference type="NCBI Taxonomy" id="553814"/>
    <lineage>
        <taxon>Bacteria</taxon>
        <taxon>Pseudomonadati</taxon>
        <taxon>Pseudomonadota</taxon>
        <taxon>Betaproteobacteria</taxon>
        <taxon>Burkholderiales</taxon>
        <taxon>Comamonadaceae</taxon>
        <taxon>Acidovorax</taxon>
    </lineage>
</organism>
<keyword evidence="11" id="KW-1185">Reference proteome</keyword>
<reference evidence="10 11" key="1">
    <citation type="submission" date="2017-05" db="EMBL/GenBank/DDBJ databases">
        <title>Polyphasic characterization of four soil-derived phenanthrene-degrading Acidovorax strains and proposal of Acidovorax phenanthrenivorans sp. nov.</title>
        <authorList>
            <person name="Singleton D.R."/>
            <person name="Lee J."/>
            <person name="Dickey A.N."/>
            <person name="Stroud A."/>
            <person name="Scholl E.H."/>
            <person name="Wright F.A."/>
            <person name="Aitken M.D."/>
        </authorList>
    </citation>
    <scope>NUCLEOTIDE SEQUENCE [LARGE SCALE GENOMIC DNA]</scope>
    <source>
        <strain evidence="10">NA3</strain>
    </source>
</reference>
<dbReference type="GO" id="GO:0009307">
    <property type="term" value="P:DNA restriction-modification system"/>
    <property type="evidence" value="ECO:0007669"/>
    <property type="project" value="UniProtKB-KW"/>
</dbReference>
<evidence type="ECO:0000313" key="11">
    <source>
        <dbReference type="Proteomes" id="UP000194432"/>
    </source>
</evidence>
<evidence type="ECO:0000256" key="6">
    <source>
        <dbReference type="ARBA" id="ARBA00022747"/>
    </source>
</evidence>
<evidence type="ECO:0000256" key="4">
    <source>
        <dbReference type="ARBA" id="ARBA00022679"/>
    </source>
</evidence>
<evidence type="ECO:0000256" key="3">
    <source>
        <dbReference type="ARBA" id="ARBA00022603"/>
    </source>
</evidence>
<evidence type="ECO:0000259" key="9">
    <source>
        <dbReference type="Pfam" id="PF12161"/>
    </source>
</evidence>
<dbReference type="InterPro" id="IPR038333">
    <property type="entry name" value="T1MK-like_N_sf"/>
</dbReference>
<keyword evidence="6" id="KW-0680">Restriction system</keyword>
<protein>
    <recommendedName>
        <fullName evidence="2">site-specific DNA-methyltransferase (adenine-specific)</fullName>
        <ecNumber evidence="2">2.1.1.72</ecNumber>
    </recommendedName>
</protein>
<name>A0A240U8D6_9BURK</name>
<dbReference type="PRINTS" id="PR00507">
    <property type="entry name" value="N12N6MTFRASE"/>
</dbReference>
<dbReference type="SUPFAM" id="SSF53335">
    <property type="entry name" value="S-adenosyl-L-methionine-dependent methyltransferases"/>
    <property type="match status" value="1"/>
</dbReference>
<dbReference type="Proteomes" id="UP000194432">
    <property type="component" value="Chromosome 1"/>
</dbReference>
<dbReference type="InterPro" id="IPR003356">
    <property type="entry name" value="DNA_methylase_A-5"/>
</dbReference>
<keyword evidence="3 10" id="KW-0489">Methyltransferase</keyword>
<evidence type="ECO:0000259" key="8">
    <source>
        <dbReference type="Pfam" id="PF02384"/>
    </source>
</evidence>
<keyword evidence="5" id="KW-0949">S-adenosyl-L-methionine</keyword>
<dbReference type="PANTHER" id="PTHR42933">
    <property type="entry name" value="SLR6095 PROTEIN"/>
    <property type="match status" value="1"/>
</dbReference>
<dbReference type="RefSeq" id="WP_094099168.1">
    <property type="nucleotide sequence ID" value="NZ_CP021361.1"/>
</dbReference>
<dbReference type="InterPro" id="IPR022749">
    <property type="entry name" value="D12N6_MeTrfase_N"/>
</dbReference>
<comment type="similarity">
    <text evidence="1">Belongs to the N(4)/N(6)-methyltransferase family.</text>
</comment>
<feature type="domain" description="N6 adenine-specific DNA methyltransferase N-terminal" evidence="9">
    <location>
        <begin position="11"/>
        <end position="126"/>
    </location>
</feature>
<dbReference type="PANTHER" id="PTHR42933:SF4">
    <property type="entry name" value="TYPE I RESTRICTION ENZYME ECOKI METHYLASE SUBUNIT"/>
    <property type="match status" value="1"/>
</dbReference>
<comment type="catalytic activity">
    <reaction evidence="7">
        <text>a 2'-deoxyadenosine in DNA + S-adenosyl-L-methionine = an N(6)-methyl-2'-deoxyadenosine in DNA + S-adenosyl-L-homocysteine + H(+)</text>
        <dbReference type="Rhea" id="RHEA:15197"/>
        <dbReference type="Rhea" id="RHEA-COMP:12418"/>
        <dbReference type="Rhea" id="RHEA-COMP:12419"/>
        <dbReference type="ChEBI" id="CHEBI:15378"/>
        <dbReference type="ChEBI" id="CHEBI:57856"/>
        <dbReference type="ChEBI" id="CHEBI:59789"/>
        <dbReference type="ChEBI" id="CHEBI:90615"/>
        <dbReference type="ChEBI" id="CHEBI:90616"/>
        <dbReference type="EC" id="2.1.1.72"/>
    </reaction>
</comment>
<evidence type="ECO:0000256" key="7">
    <source>
        <dbReference type="ARBA" id="ARBA00047942"/>
    </source>
</evidence>
<dbReference type="Gene3D" id="3.40.50.150">
    <property type="entry name" value="Vaccinia Virus protein VP39"/>
    <property type="match status" value="1"/>
</dbReference>
<dbReference type="REBASE" id="202260">
    <property type="entry name" value="M.AspNA3ORF12260P"/>
</dbReference>
<dbReference type="Pfam" id="PF02384">
    <property type="entry name" value="N6_Mtase"/>
    <property type="match status" value="1"/>
</dbReference>
<evidence type="ECO:0000313" key="10">
    <source>
        <dbReference type="EMBL" id="ART53657.1"/>
    </source>
</evidence>